<dbReference type="InterPro" id="IPR038408">
    <property type="entry name" value="GNK2_sf"/>
</dbReference>
<dbReference type="Gene3D" id="3.30.430.20">
    <property type="entry name" value="Gnk2 domain, C-X8-C-X2-C motif"/>
    <property type="match status" value="2"/>
</dbReference>
<feature type="domain" description="Gnk2-homologous" evidence="4">
    <location>
        <begin position="34"/>
        <end position="139"/>
    </location>
</feature>
<dbReference type="SUPFAM" id="SSF56112">
    <property type="entry name" value="Protein kinase-like (PK-like)"/>
    <property type="match status" value="1"/>
</dbReference>
<feature type="domain" description="Gnk2-homologous" evidence="4">
    <location>
        <begin position="145"/>
        <end position="252"/>
    </location>
</feature>
<protein>
    <recommendedName>
        <fullName evidence="4">Gnk2-homologous domain-containing protein</fullName>
    </recommendedName>
</protein>
<evidence type="ECO:0000256" key="2">
    <source>
        <dbReference type="ARBA" id="ARBA00022737"/>
    </source>
</evidence>
<reference evidence="5 6" key="1">
    <citation type="journal article" date="2018" name="Proc. Natl. Acad. Sci. U.S.A.">
        <title>Draft genome sequence of Camellia sinensis var. sinensis provides insights into the evolution of the tea genome and tea quality.</title>
        <authorList>
            <person name="Wei C."/>
            <person name="Yang H."/>
            <person name="Wang S."/>
            <person name="Zhao J."/>
            <person name="Liu C."/>
            <person name="Gao L."/>
            <person name="Xia E."/>
            <person name="Lu Y."/>
            <person name="Tai Y."/>
            <person name="She G."/>
            <person name="Sun J."/>
            <person name="Cao H."/>
            <person name="Tong W."/>
            <person name="Gao Q."/>
            <person name="Li Y."/>
            <person name="Deng W."/>
            <person name="Jiang X."/>
            <person name="Wang W."/>
            <person name="Chen Q."/>
            <person name="Zhang S."/>
            <person name="Li H."/>
            <person name="Wu J."/>
            <person name="Wang P."/>
            <person name="Li P."/>
            <person name="Shi C."/>
            <person name="Zheng F."/>
            <person name="Jian J."/>
            <person name="Huang B."/>
            <person name="Shan D."/>
            <person name="Shi M."/>
            <person name="Fang C."/>
            <person name="Yue Y."/>
            <person name="Li F."/>
            <person name="Li D."/>
            <person name="Wei S."/>
            <person name="Han B."/>
            <person name="Jiang C."/>
            <person name="Yin Y."/>
            <person name="Xia T."/>
            <person name="Zhang Z."/>
            <person name="Bennetzen J.L."/>
            <person name="Zhao S."/>
            <person name="Wan X."/>
        </authorList>
    </citation>
    <scope>NUCLEOTIDE SEQUENCE [LARGE SCALE GENOMIC DNA]</scope>
    <source>
        <strain evidence="6">cv. Shuchazao</strain>
        <tissue evidence="5">Leaf</tissue>
    </source>
</reference>
<feature type="chain" id="PRO_5020649241" description="Gnk2-homologous domain-containing protein" evidence="3">
    <location>
        <begin position="34"/>
        <end position="323"/>
    </location>
</feature>
<accession>A0A4S4DQZ6</accession>
<dbReference type="Pfam" id="PF01657">
    <property type="entry name" value="Stress-antifung"/>
    <property type="match status" value="2"/>
</dbReference>
<keyword evidence="6" id="KW-1185">Reference proteome</keyword>
<dbReference type="AlphaFoldDB" id="A0A4S4DQZ6"/>
<evidence type="ECO:0000313" key="5">
    <source>
        <dbReference type="EMBL" id="THG04706.1"/>
    </source>
</evidence>
<feature type="signal peptide" evidence="3">
    <location>
        <begin position="1"/>
        <end position="33"/>
    </location>
</feature>
<gene>
    <name evidence="5" type="ORF">TEA_017772</name>
</gene>
<dbReference type="CDD" id="cd23509">
    <property type="entry name" value="Gnk2-like"/>
    <property type="match status" value="2"/>
</dbReference>
<evidence type="ECO:0000259" key="4">
    <source>
        <dbReference type="PROSITE" id="PS51473"/>
    </source>
</evidence>
<evidence type="ECO:0000256" key="3">
    <source>
        <dbReference type="SAM" id="SignalP"/>
    </source>
</evidence>
<keyword evidence="2" id="KW-0677">Repeat</keyword>
<dbReference type="PANTHER" id="PTHR32099">
    <property type="entry name" value="CYSTEINE-RICH REPEAT SECRETORY PROTEIN"/>
    <property type="match status" value="1"/>
</dbReference>
<dbReference type="Gene3D" id="3.30.200.20">
    <property type="entry name" value="Phosphorylase Kinase, domain 1"/>
    <property type="match status" value="1"/>
</dbReference>
<evidence type="ECO:0000256" key="1">
    <source>
        <dbReference type="ARBA" id="ARBA00022729"/>
    </source>
</evidence>
<dbReference type="InterPro" id="IPR002902">
    <property type="entry name" value="GNK2"/>
</dbReference>
<comment type="caution">
    <text evidence="5">The sequence shown here is derived from an EMBL/GenBank/DDBJ whole genome shotgun (WGS) entry which is preliminary data.</text>
</comment>
<dbReference type="PANTHER" id="PTHR32099:SF42">
    <property type="entry name" value="CYSTEINE-RICH RECEPTOR-LIKE PROTEIN KINASE 9-RELATED"/>
    <property type="match status" value="1"/>
</dbReference>
<sequence length="323" mass="35369">MQCLITMNSSFNISSSLLFLCILICCLSLRIKATPTFVDIFCPQTQQQLALAHTNATSTPSSSLSSNSTSINGFFYSYASLNPLDIAYGCLLCRGDVSTTVCQNCVSFATRDVLQKCPNSKVVTIWYDECMLRYSNQSIIDIADESIISCVSNTLNITNLTSFRGVLGGLMDDIVTRASNGRSSKKFTMGQANFSFLQTLYGLAQFTPDLIVLDCNKCLGISISIIPSSFDGSLDAEVLFSSCNVRYEFYRFYNVTDTSPPPSPVLLPPRPRPASSPVGDEMSTAQSLQFDLGTIQVTTSNFSYDNKIGEGGFGSVYKVMYWI</sequence>
<keyword evidence="1 3" id="KW-0732">Signal</keyword>
<dbReference type="InterPro" id="IPR011009">
    <property type="entry name" value="Kinase-like_dom_sf"/>
</dbReference>
<name>A0A4S4DQZ6_CAMSN</name>
<dbReference type="Proteomes" id="UP000306102">
    <property type="component" value="Unassembled WGS sequence"/>
</dbReference>
<organism evidence="5 6">
    <name type="scientific">Camellia sinensis var. sinensis</name>
    <name type="common">China tea</name>
    <dbReference type="NCBI Taxonomy" id="542762"/>
    <lineage>
        <taxon>Eukaryota</taxon>
        <taxon>Viridiplantae</taxon>
        <taxon>Streptophyta</taxon>
        <taxon>Embryophyta</taxon>
        <taxon>Tracheophyta</taxon>
        <taxon>Spermatophyta</taxon>
        <taxon>Magnoliopsida</taxon>
        <taxon>eudicotyledons</taxon>
        <taxon>Gunneridae</taxon>
        <taxon>Pentapetalae</taxon>
        <taxon>asterids</taxon>
        <taxon>Ericales</taxon>
        <taxon>Theaceae</taxon>
        <taxon>Camellia</taxon>
    </lineage>
</organism>
<evidence type="ECO:0000313" key="6">
    <source>
        <dbReference type="Proteomes" id="UP000306102"/>
    </source>
</evidence>
<dbReference type="EMBL" id="SDRB02010721">
    <property type="protein sequence ID" value="THG04706.1"/>
    <property type="molecule type" value="Genomic_DNA"/>
</dbReference>
<dbReference type="PROSITE" id="PS51473">
    <property type="entry name" value="GNK2"/>
    <property type="match status" value="2"/>
</dbReference>
<proteinExistence type="predicted"/>